<dbReference type="GO" id="GO:0042802">
    <property type="term" value="F:identical protein binding"/>
    <property type="evidence" value="ECO:0007669"/>
    <property type="project" value="UniProtKB-ARBA"/>
</dbReference>
<evidence type="ECO:0000256" key="15">
    <source>
        <dbReference type="RuleBase" id="RU364006"/>
    </source>
</evidence>
<dbReference type="AlphaFoldDB" id="B8E0F3"/>
<keyword evidence="6 14" id="KW-0479">Metal-binding</keyword>
<dbReference type="KEGG" id="dtu:Dtur_1324"/>
<keyword evidence="8 14" id="KW-0862">Zinc</keyword>
<dbReference type="InterPro" id="IPR002125">
    <property type="entry name" value="CMP_dCMP_dom"/>
</dbReference>
<evidence type="ECO:0000256" key="11">
    <source>
        <dbReference type="ARBA" id="ARBA00049558"/>
    </source>
</evidence>
<dbReference type="PANTHER" id="PTHR11644:SF2">
    <property type="entry name" value="CYTIDINE DEAMINASE"/>
    <property type="match status" value="1"/>
</dbReference>
<gene>
    <name evidence="17" type="ordered locus">Dtur_1324</name>
</gene>
<comment type="cofactor">
    <cofactor evidence="1 14 15">
        <name>Zn(2+)</name>
        <dbReference type="ChEBI" id="CHEBI:29105"/>
    </cofactor>
</comment>
<dbReference type="FunCoup" id="B8E0F3">
    <property type="interactions" value="92"/>
</dbReference>
<comment type="catalytic activity">
    <reaction evidence="11 15">
        <text>cytidine + H2O + H(+) = uridine + NH4(+)</text>
        <dbReference type="Rhea" id="RHEA:16069"/>
        <dbReference type="ChEBI" id="CHEBI:15377"/>
        <dbReference type="ChEBI" id="CHEBI:15378"/>
        <dbReference type="ChEBI" id="CHEBI:16704"/>
        <dbReference type="ChEBI" id="CHEBI:17562"/>
        <dbReference type="ChEBI" id="CHEBI:28938"/>
        <dbReference type="EC" id="3.5.4.5"/>
    </reaction>
</comment>
<name>B8E0F3_DICTD</name>
<comment type="similarity">
    <text evidence="3 15">Belongs to the cytidine and deoxycytidylate deaminase family.</text>
</comment>
<evidence type="ECO:0000259" key="16">
    <source>
        <dbReference type="PROSITE" id="PS51747"/>
    </source>
</evidence>
<accession>B8E0F3</accession>
<proteinExistence type="inferred from homology"/>
<dbReference type="NCBIfam" id="TIGR01354">
    <property type="entry name" value="cyt_deam_tetra"/>
    <property type="match status" value="1"/>
</dbReference>
<dbReference type="PROSITE" id="PS51747">
    <property type="entry name" value="CYT_DCMP_DEAMINASES_2"/>
    <property type="match status" value="1"/>
</dbReference>
<dbReference type="GO" id="GO:0072527">
    <property type="term" value="P:pyrimidine-containing compound metabolic process"/>
    <property type="evidence" value="ECO:0007669"/>
    <property type="project" value="UniProtKB-ARBA"/>
</dbReference>
<evidence type="ECO:0000256" key="12">
    <source>
        <dbReference type="PIRSR" id="PIRSR606262-1"/>
    </source>
</evidence>
<feature type="active site" description="Proton donor" evidence="12">
    <location>
        <position position="55"/>
    </location>
</feature>
<evidence type="ECO:0000256" key="3">
    <source>
        <dbReference type="ARBA" id="ARBA00006576"/>
    </source>
</evidence>
<evidence type="ECO:0000313" key="17">
    <source>
        <dbReference type="EMBL" id="ACK42598.1"/>
    </source>
</evidence>
<dbReference type="PATRIC" id="fig|515635.4.peg.1369"/>
<dbReference type="InterPro" id="IPR006262">
    <property type="entry name" value="Cyt_deam_tetra"/>
</dbReference>
<evidence type="ECO:0000256" key="9">
    <source>
        <dbReference type="ARBA" id="ARBA00032005"/>
    </source>
</evidence>
<dbReference type="InterPro" id="IPR016193">
    <property type="entry name" value="Cytidine_deaminase-like"/>
</dbReference>
<evidence type="ECO:0000256" key="6">
    <source>
        <dbReference type="ARBA" id="ARBA00022723"/>
    </source>
</evidence>
<evidence type="ECO:0000256" key="13">
    <source>
        <dbReference type="PIRSR" id="PIRSR606262-2"/>
    </source>
</evidence>
<dbReference type="RefSeq" id="WP_012583680.1">
    <property type="nucleotide sequence ID" value="NC_011661.1"/>
</dbReference>
<comment type="catalytic activity">
    <reaction evidence="10 15">
        <text>2'-deoxycytidine + H2O + H(+) = 2'-deoxyuridine + NH4(+)</text>
        <dbReference type="Rhea" id="RHEA:13433"/>
        <dbReference type="ChEBI" id="CHEBI:15377"/>
        <dbReference type="ChEBI" id="CHEBI:15378"/>
        <dbReference type="ChEBI" id="CHEBI:15698"/>
        <dbReference type="ChEBI" id="CHEBI:16450"/>
        <dbReference type="ChEBI" id="CHEBI:28938"/>
        <dbReference type="EC" id="3.5.4.5"/>
    </reaction>
</comment>
<feature type="binding site" evidence="14">
    <location>
        <position position="89"/>
    </location>
    <ligand>
        <name>Zn(2+)</name>
        <dbReference type="ChEBI" id="CHEBI:29105"/>
        <note>catalytic</note>
    </ligand>
</feature>
<dbReference type="eggNOG" id="COG0295">
    <property type="taxonomic scope" value="Bacteria"/>
</dbReference>
<keyword evidence="18" id="KW-1185">Reference proteome</keyword>
<evidence type="ECO:0000256" key="1">
    <source>
        <dbReference type="ARBA" id="ARBA00001947"/>
    </source>
</evidence>
<dbReference type="SUPFAM" id="SSF53927">
    <property type="entry name" value="Cytidine deaminase-like"/>
    <property type="match status" value="1"/>
</dbReference>
<dbReference type="EnsemblBacteria" id="ACK42598">
    <property type="protein sequence ID" value="ACK42598"/>
    <property type="gene ID" value="Dtur_1324"/>
</dbReference>
<dbReference type="STRING" id="515635.Dtur_1324"/>
<dbReference type="PROSITE" id="PS00903">
    <property type="entry name" value="CYT_DCMP_DEAMINASES_1"/>
    <property type="match status" value="1"/>
</dbReference>
<feature type="binding site" evidence="14">
    <location>
        <position position="86"/>
    </location>
    <ligand>
        <name>Zn(2+)</name>
        <dbReference type="ChEBI" id="CHEBI:29105"/>
        <note>catalytic</note>
    </ligand>
</feature>
<feature type="binding site" evidence="14">
    <location>
        <position position="53"/>
    </location>
    <ligand>
        <name>Zn(2+)</name>
        <dbReference type="ChEBI" id="CHEBI:29105"/>
        <note>catalytic</note>
    </ligand>
</feature>
<dbReference type="FunFam" id="3.40.140.10:FF:000008">
    <property type="entry name" value="Cytidine deaminase"/>
    <property type="match status" value="1"/>
</dbReference>
<evidence type="ECO:0000313" key="18">
    <source>
        <dbReference type="Proteomes" id="UP000007719"/>
    </source>
</evidence>
<dbReference type="InParanoid" id="B8E0F3"/>
<dbReference type="GO" id="GO:0005829">
    <property type="term" value="C:cytosol"/>
    <property type="evidence" value="ECO:0000318"/>
    <property type="project" value="GO_Central"/>
</dbReference>
<dbReference type="OrthoDB" id="9795347at2"/>
<dbReference type="HOGENOM" id="CLU_097262_4_1_0"/>
<dbReference type="Proteomes" id="UP000007719">
    <property type="component" value="Chromosome"/>
</dbReference>
<dbReference type="Gene3D" id="3.40.140.10">
    <property type="entry name" value="Cytidine Deaminase, domain 2"/>
    <property type="match status" value="1"/>
</dbReference>
<organism evidence="17 18">
    <name type="scientific">Dictyoglomus turgidum (strain DSM 6724 / Z-1310)</name>
    <dbReference type="NCBI Taxonomy" id="515635"/>
    <lineage>
        <taxon>Bacteria</taxon>
        <taxon>Pseudomonadati</taxon>
        <taxon>Dictyoglomota</taxon>
        <taxon>Dictyoglomia</taxon>
        <taxon>Dictyoglomales</taxon>
        <taxon>Dictyoglomaceae</taxon>
        <taxon>Dictyoglomus</taxon>
    </lineage>
</organism>
<dbReference type="EC" id="3.5.4.5" evidence="4 15"/>
<dbReference type="GO" id="GO:0008270">
    <property type="term" value="F:zinc ion binding"/>
    <property type="evidence" value="ECO:0000318"/>
    <property type="project" value="GO_Central"/>
</dbReference>
<evidence type="ECO:0000256" key="7">
    <source>
        <dbReference type="ARBA" id="ARBA00022801"/>
    </source>
</evidence>
<evidence type="ECO:0000256" key="5">
    <source>
        <dbReference type="ARBA" id="ARBA00018266"/>
    </source>
</evidence>
<evidence type="ECO:0000256" key="10">
    <source>
        <dbReference type="ARBA" id="ARBA00049252"/>
    </source>
</evidence>
<dbReference type="CDD" id="cd01283">
    <property type="entry name" value="cytidine_deaminase"/>
    <property type="match status" value="1"/>
</dbReference>
<dbReference type="NCBIfam" id="NF004064">
    <property type="entry name" value="PRK05578.1"/>
    <property type="match status" value="1"/>
</dbReference>
<dbReference type="InterPro" id="IPR016192">
    <property type="entry name" value="APOBEC/CMP_deaminase_Zn-bd"/>
</dbReference>
<sequence length="131" mass="14559">MDNKKLYELALKALENSYSPYSNFPVGVALLTKNGKVYLGTNIENASYGLTICAERVAIFKAVSEGEREFSKIVIVGKDGSGVPPCGACRQVMFEFSPDMEILLYDKEKGKFMTYRVKDILPLGFDLEANK</sequence>
<dbReference type="Pfam" id="PF00383">
    <property type="entry name" value="dCMP_cyt_deam_1"/>
    <property type="match status" value="1"/>
</dbReference>
<feature type="binding site" evidence="13">
    <location>
        <begin position="42"/>
        <end position="48"/>
    </location>
    <ligand>
        <name>substrate</name>
    </ligand>
</feature>
<dbReference type="InterPro" id="IPR050202">
    <property type="entry name" value="Cyt/Deoxycyt_deaminase"/>
</dbReference>
<keyword evidence="7 15" id="KW-0378">Hydrolase</keyword>
<evidence type="ECO:0000256" key="4">
    <source>
        <dbReference type="ARBA" id="ARBA00012783"/>
    </source>
</evidence>
<feature type="domain" description="CMP/dCMP-type deaminase" evidence="16">
    <location>
        <begin position="1"/>
        <end position="128"/>
    </location>
</feature>
<dbReference type="EMBL" id="CP001251">
    <property type="protein sequence ID" value="ACK42598.1"/>
    <property type="molecule type" value="Genomic_DNA"/>
</dbReference>
<dbReference type="GO" id="GO:0004126">
    <property type="term" value="F:cytidine deaminase activity"/>
    <property type="evidence" value="ECO:0000318"/>
    <property type="project" value="GO_Central"/>
</dbReference>
<comment type="function">
    <text evidence="2 15">This enzyme scavenges exogenous and endogenous cytidine and 2'-deoxycytidine for UMP synthesis.</text>
</comment>
<protein>
    <recommendedName>
        <fullName evidence="5 15">Cytidine deaminase</fullName>
        <ecNumber evidence="4 15">3.5.4.5</ecNumber>
    </recommendedName>
    <alternativeName>
        <fullName evidence="9 15">Cytidine aminohydrolase</fullName>
    </alternativeName>
</protein>
<evidence type="ECO:0000256" key="14">
    <source>
        <dbReference type="PIRSR" id="PIRSR606262-3"/>
    </source>
</evidence>
<dbReference type="PANTHER" id="PTHR11644">
    <property type="entry name" value="CYTIDINE DEAMINASE"/>
    <property type="match status" value="1"/>
</dbReference>
<evidence type="ECO:0000256" key="2">
    <source>
        <dbReference type="ARBA" id="ARBA00003949"/>
    </source>
</evidence>
<dbReference type="GO" id="GO:0055086">
    <property type="term" value="P:nucleobase-containing small molecule metabolic process"/>
    <property type="evidence" value="ECO:0007669"/>
    <property type="project" value="UniProtKB-ARBA"/>
</dbReference>
<reference evidence="18" key="1">
    <citation type="journal article" date="2016" name="Front. Microbiol.">
        <title>The complete genome sequence of hyperthermophile Dictyoglomus turgidum DSM 6724 reveals a specialized carbohydrate fermentor.</title>
        <authorList>
            <person name="Brumm P.J."/>
            <person name="Gowda K."/>
            <person name="Robb F.T."/>
            <person name="Mead D.A."/>
        </authorList>
    </citation>
    <scope>NUCLEOTIDE SEQUENCE [LARGE SCALE GENOMIC DNA]</scope>
    <source>
        <strain evidence="18">DSM 6724 / Z-1310</strain>
    </source>
</reference>
<evidence type="ECO:0000256" key="8">
    <source>
        <dbReference type="ARBA" id="ARBA00022833"/>
    </source>
</evidence>